<comment type="PTM">
    <text evidence="11">The Fe-S cluster can be nitrosylated by nitric oxide (NO).</text>
</comment>
<evidence type="ECO:0000256" key="4">
    <source>
        <dbReference type="ARBA" id="ARBA00022723"/>
    </source>
</evidence>
<name>A0A2A2DFS3_9ACTN</name>
<dbReference type="PROSITE" id="PS51674">
    <property type="entry name" value="4FE4S_WBL"/>
    <property type="match status" value="1"/>
</dbReference>
<evidence type="ECO:0000256" key="3">
    <source>
        <dbReference type="ARBA" id="ARBA00022485"/>
    </source>
</evidence>
<dbReference type="GO" id="GO:0045454">
    <property type="term" value="P:cell redox homeostasis"/>
    <property type="evidence" value="ECO:0007669"/>
    <property type="project" value="TreeGrafter"/>
</dbReference>
<dbReference type="PANTHER" id="PTHR38839">
    <property type="entry name" value="TRANSCRIPTIONAL REGULATOR WHID-RELATED"/>
    <property type="match status" value="1"/>
</dbReference>
<dbReference type="GO" id="GO:0045892">
    <property type="term" value="P:negative regulation of DNA-templated transcription"/>
    <property type="evidence" value="ECO:0007669"/>
    <property type="project" value="TreeGrafter"/>
</dbReference>
<dbReference type="Proteomes" id="UP000218944">
    <property type="component" value="Unassembled WGS sequence"/>
</dbReference>
<proteinExistence type="inferred from homology"/>
<dbReference type="HAMAP" id="MF_01479">
    <property type="entry name" value="WhiB"/>
    <property type="match status" value="1"/>
</dbReference>
<reference evidence="14 15" key="1">
    <citation type="submission" date="2017-08" db="EMBL/GenBank/DDBJ databases">
        <title>Genome sequence of Streptomyces albireticuli NRRL B-1670.</title>
        <authorList>
            <person name="Graham D.E."/>
            <person name="Mahan K.M."/>
            <person name="Klingeman D.M."/>
            <person name="Hettich R.L."/>
            <person name="Parry R.J."/>
            <person name="Spain J.C."/>
        </authorList>
    </citation>
    <scope>NUCLEOTIDE SEQUENCE [LARGE SCALE GENOMIC DNA]</scope>
    <source>
        <strain evidence="14 15">NRRL B-1670</strain>
    </source>
</reference>
<feature type="binding site" evidence="11">
    <location>
        <position position="28"/>
    </location>
    <ligand>
        <name>[4Fe-4S] cluster</name>
        <dbReference type="ChEBI" id="CHEBI:49883"/>
    </ligand>
</feature>
<keyword evidence="11" id="KW-0963">Cytoplasm</keyword>
<evidence type="ECO:0000259" key="13">
    <source>
        <dbReference type="PROSITE" id="PS51674"/>
    </source>
</evidence>
<dbReference type="RefSeq" id="WP_095578895.1">
    <property type="nucleotide sequence ID" value="NZ_JAJQQS010000010.1"/>
</dbReference>
<feature type="region of interest" description="Disordered" evidence="12">
    <location>
        <begin position="163"/>
        <end position="201"/>
    </location>
</feature>
<evidence type="ECO:0000313" key="15">
    <source>
        <dbReference type="Proteomes" id="UP000218944"/>
    </source>
</evidence>
<dbReference type="GO" id="GO:0005737">
    <property type="term" value="C:cytoplasm"/>
    <property type="evidence" value="ECO:0007669"/>
    <property type="project" value="UniProtKB-SubCell"/>
</dbReference>
<comment type="cofactor">
    <cofactor evidence="11">
        <name>[4Fe-4S] cluster</name>
        <dbReference type="ChEBI" id="CHEBI:49883"/>
    </cofactor>
    <text evidence="11">Binds 1 [4Fe-4S] cluster per subunit. Following nitrosylation of the [4Fe-4S] cluster binds 1 [4Fe-8(NO)] cluster per subunit.</text>
</comment>
<organism evidence="14 15">
    <name type="scientific">Streptomyces albireticuli</name>
    <dbReference type="NCBI Taxonomy" id="1940"/>
    <lineage>
        <taxon>Bacteria</taxon>
        <taxon>Bacillati</taxon>
        <taxon>Actinomycetota</taxon>
        <taxon>Actinomycetes</taxon>
        <taxon>Kitasatosporales</taxon>
        <taxon>Streptomycetaceae</taxon>
        <taxon>Streptomyces</taxon>
    </lineage>
</organism>
<dbReference type="InterPro" id="IPR003482">
    <property type="entry name" value="Whib"/>
</dbReference>
<dbReference type="GO" id="GO:0051539">
    <property type="term" value="F:4 iron, 4 sulfur cluster binding"/>
    <property type="evidence" value="ECO:0007669"/>
    <property type="project" value="UniProtKB-UniRule"/>
</dbReference>
<keyword evidence="8 11" id="KW-0238">DNA-binding</keyword>
<evidence type="ECO:0000256" key="11">
    <source>
        <dbReference type="HAMAP-Rule" id="MF_01479"/>
    </source>
</evidence>
<gene>
    <name evidence="11" type="primary">whiB</name>
    <name evidence="14" type="ORF">CK936_03135</name>
</gene>
<comment type="similarity">
    <text evidence="2 11">Belongs to the WhiB family.</text>
</comment>
<evidence type="ECO:0000256" key="6">
    <source>
        <dbReference type="ARBA" id="ARBA00023014"/>
    </source>
</evidence>
<dbReference type="EMBL" id="NSJV01000061">
    <property type="protein sequence ID" value="PAU50341.1"/>
    <property type="molecule type" value="Genomic_DNA"/>
</dbReference>
<keyword evidence="15" id="KW-1185">Reference proteome</keyword>
<dbReference type="InterPro" id="IPR034768">
    <property type="entry name" value="4FE4S_WBL"/>
</dbReference>
<accession>A0A2A2DFS3</accession>
<dbReference type="GO" id="GO:0035731">
    <property type="term" value="F:dinitrosyl-iron complex binding"/>
    <property type="evidence" value="ECO:0007669"/>
    <property type="project" value="UniProtKB-UniRule"/>
</dbReference>
<keyword evidence="4 11" id="KW-0479">Metal-binding</keyword>
<evidence type="ECO:0000256" key="7">
    <source>
        <dbReference type="ARBA" id="ARBA00023015"/>
    </source>
</evidence>
<evidence type="ECO:0000313" key="14">
    <source>
        <dbReference type="EMBL" id="PAU50341.1"/>
    </source>
</evidence>
<dbReference type="GO" id="GO:0003677">
    <property type="term" value="F:DNA binding"/>
    <property type="evidence" value="ECO:0007669"/>
    <property type="project" value="UniProtKB-UniRule"/>
</dbReference>
<comment type="caution">
    <text evidence="14">The sequence shown here is derived from an EMBL/GenBank/DDBJ whole genome shotgun (WGS) entry which is preliminary data.</text>
</comment>
<dbReference type="Pfam" id="PF02467">
    <property type="entry name" value="Whib"/>
    <property type="match status" value="1"/>
</dbReference>
<dbReference type="GO" id="GO:0047134">
    <property type="term" value="F:protein-disulfide reductase [NAD(P)H] activity"/>
    <property type="evidence" value="ECO:0007669"/>
    <property type="project" value="TreeGrafter"/>
</dbReference>
<evidence type="ECO:0000256" key="12">
    <source>
        <dbReference type="SAM" id="MobiDB-lite"/>
    </source>
</evidence>
<evidence type="ECO:0000256" key="1">
    <source>
        <dbReference type="ARBA" id="ARBA00004496"/>
    </source>
</evidence>
<protein>
    <recommendedName>
        <fullName evidence="11">Transcriptional regulator WhiB</fullName>
    </recommendedName>
</protein>
<evidence type="ECO:0000256" key="10">
    <source>
        <dbReference type="ARBA" id="ARBA00023163"/>
    </source>
</evidence>
<feature type="binding site" evidence="11">
    <location>
        <position position="66"/>
    </location>
    <ligand>
        <name>[4Fe-4S] cluster</name>
        <dbReference type="ChEBI" id="CHEBI:49883"/>
    </ligand>
</feature>
<evidence type="ECO:0000256" key="2">
    <source>
        <dbReference type="ARBA" id="ARBA00006597"/>
    </source>
</evidence>
<comment type="subcellular location">
    <subcellularLocation>
        <location evidence="1 11">Cytoplasm</location>
    </subcellularLocation>
</comment>
<keyword evidence="10 11" id="KW-0804">Transcription</keyword>
<keyword evidence="9 11" id="KW-1015">Disulfide bond</keyword>
<evidence type="ECO:0000256" key="8">
    <source>
        <dbReference type="ARBA" id="ARBA00023125"/>
    </source>
</evidence>
<feature type="domain" description="4Fe-4S Wbl-type" evidence="13">
    <location>
        <begin position="27"/>
        <end position="90"/>
    </location>
</feature>
<dbReference type="GO" id="GO:0046872">
    <property type="term" value="F:metal ion binding"/>
    <property type="evidence" value="ECO:0007669"/>
    <property type="project" value="UniProtKB-KW"/>
</dbReference>
<keyword evidence="5 11" id="KW-0408">Iron</keyword>
<keyword evidence="7 11" id="KW-0805">Transcription regulation</keyword>
<keyword evidence="3 11" id="KW-0004">4Fe-4S</keyword>
<dbReference type="AlphaFoldDB" id="A0A2A2DFS3"/>
<feature type="binding site" evidence="11">
    <location>
        <position position="57"/>
    </location>
    <ligand>
        <name>[4Fe-4S] cluster</name>
        <dbReference type="ChEBI" id="CHEBI:49883"/>
    </ligand>
</feature>
<evidence type="ECO:0000256" key="9">
    <source>
        <dbReference type="ARBA" id="ARBA00023157"/>
    </source>
</evidence>
<comment type="function">
    <text evidence="11">Acts as a transcriptional regulator. Probably redox-responsive. The apo- but not holo-form probably binds DNA.</text>
</comment>
<evidence type="ECO:0000256" key="5">
    <source>
        <dbReference type="ARBA" id="ARBA00023004"/>
    </source>
</evidence>
<keyword evidence="6 11" id="KW-0411">Iron-sulfur</keyword>
<feature type="binding site" evidence="11">
    <location>
        <position position="60"/>
    </location>
    <ligand>
        <name>[4Fe-4S] cluster</name>
        <dbReference type="ChEBI" id="CHEBI:49883"/>
    </ligand>
</feature>
<comment type="PTM">
    <text evidence="11">Upon Fe-S cluster removal intramolecular disulfide bonds are formed.</text>
</comment>
<sequence length="212" mass="23843">MRYITTDDAPPTPLRGIADHSWHVRGLCHSMAPEDADKIFFPKPRDHQAIAEAKSLCGRCPVKRDCFNHALDNAIKDGVWGGLTEAERRPWHAKVNQRLDYARVRAAFEGRDVHLSDAERAAVTRHAYVRGWTPERLAHTLRLNLDYARDLMREAAHAVADRDRYGDLYGNQDEQTSAPDQSDRDDDSEPSSSPVTRQVHTRALIAALGKAA</sequence>